<dbReference type="EMBL" id="BONH01000002">
    <property type="protein sequence ID" value="GIF96050.1"/>
    <property type="molecule type" value="Genomic_DNA"/>
</dbReference>
<proteinExistence type="inferred from homology"/>
<dbReference type="NCBIfam" id="TIGR00377">
    <property type="entry name" value="ant_ant_sig"/>
    <property type="match status" value="1"/>
</dbReference>
<dbReference type="PANTHER" id="PTHR33495">
    <property type="entry name" value="ANTI-SIGMA FACTOR ANTAGONIST TM_1081-RELATED-RELATED"/>
    <property type="match status" value="1"/>
</dbReference>
<dbReference type="Proteomes" id="UP000659904">
    <property type="component" value="Unassembled WGS sequence"/>
</dbReference>
<dbReference type="InterPro" id="IPR036513">
    <property type="entry name" value="STAS_dom_sf"/>
</dbReference>
<comment type="caution">
    <text evidence="5">The sequence shown here is derived from an EMBL/GenBank/DDBJ whole genome shotgun (WGS) entry which is preliminary data.</text>
</comment>
<dbReference type="RefSeq" id="WP_239165254.1">
    <property type="nucleotide sequence ID" value="NZ_BONH01000002.1"/>
</dbReference>
<name>A0A8J3NZ64_9ACTN</name>
<keyword evidence="6" id="KW-1185">Reference proteome</keyword>
<dbReference type="Pfam" id="PF01740">
    <property type="entry name" value="STAS"/>
    <property type="match status" value="1"/>
</dbReference>
<dbReference type="SUPFAM" id="SSF52091">
    <property type="entry name" value="SpoIIaa-like"/>
    <property type="match status" value="1"/>
</dbReference>
<dbReference type="InterPro" id="IPR002645">
    <property type="entry name" value="STAS_dom"/>
</dbReference>
<gene>
    <name evidence="5" type="ORF">Cci01nite_11440</name>
</gene>
<feature type="region of interest" description="Disordered" evidence="3">
    <location>
        <begin position="108"/>
        <end position="134"/>
    </location>
</feature>
<evidence type="ECO:0000313" key="5">
    <source>
        <dbReference type="EMBL" id="GIF96050.1"/>
    </source>
</evidence>
<evidence type="ECO:0000256" key="3">
    <source>
        <dbReference type="SAM" id="MobiDB-lite"/>
    </source>
</evidence>
<accession>A0A8J3NZ64</accession>
<dbReference type="CDD" id="cd07043">
    <property type="entry name" value="STAS_anti-anti-sigma_factors"/>
    <property type="match status" value="1"/>
</dbReference>
<dbReference type="GO" id="GO:0043856">
    <property type="term" value="F:anti-sigma factor antagonist activity"/>
    <property type="evidence" value="ECO:0007669"/>
    <property type="project" value="InterPro"/>
</dbReference>
<feature type="domain" description="STAS" evidence="4">
    <location>
        <begin position="17"/>
        <end position="102"/>
    </location>
</feature>
<comment type="similarity">
    <text evidence="1 2">Belongs to the anti-sigma-factor antagonist family.</text>
</comment>
<dbReference type="InterPro" id="IPR003658">
    <property type="entry name" value="Anti-sigma_ant"/>
</dbReference>
<evidence type="ECO:0000259" key="4">
    <source>
        <dbReference type="PROSITE" id="PS50801"/>
    </source>
</evidence>
<dbReference type="PANTHER" id="PTHR33495:SF2">
    <property type="entry name" value="ANTI-SIGMA FACTOR ANTAGONIST TM_1081-RELATED"/>
    <property type="match status" value="1"/>
</dbReference>
<evidence type="ECO:0000256" key="1">
    <source>
        <dbReference type="ARBA" id="ARBA00009013"/>
    </source>
</evidence>
<dbReference type="PROSITE" id="PS50801">
    <property type="entry name" value="STAS"/>
    <property type="match status" value="1"/>
</dbReference>
<dbReference type="Gene3D" id="3.30.750.24">
    <property type="entry name" value="STAS domain"/>
    <property type="match status" value="1"/>
</dbReference>
<sequence>MEVADVDVPGGDPREAVVALSGEIDLTVRDELLDTLCSAIRTAGVTRVVVDLAQVSFMDSTGLHVLITARERALGSGVAFHVVGATGIVRRVLAVTGLLKLLAGETAAGADEPVTPSPATDSSHAAELPSAKRS</sequence>
<evidence type="ECO:0000256" key="2">
    <source>
        <dbReference type="RuleBase" id="RU003749"/>
    </source>
</evidence>
<protein>
    <recommendedName>
        <fullName evidence="2">Anti-sigma factor antagonist</fullName>
    </recommendedName>
</protein>
<evidence type="ECO:0000313" key="6">
    <source>
        <dbReference type="Proteomes" id="UP000659904"/>
    </source>
</evidence>
<dbReference type="AlphaFoldDB" id="A0A8J3NZ64"/>
<organism evidence="5 6">
    <name type="scientific">Catellatospora citrea</name>
    <dbReference type="NCBI Taxonomy" id="53366"/>
    <lineage>
        <taxon>Bacteria</taxon>
        <taxon>Bacillati</taxon>
        <taxon>Actinomycetota</taxon>
        <taxon>Actinomycetes</taxon>
        <taxon>Micromonosporales</taxon>
        <taxon>Micromonosporaceae</taxon>
        <taxon>Catellatospora</taxon>
    </lineage>
</organism>
<reference evidence="5 6" key="1">
    <citation type="submission" date="2021-01" db="EMBL/GenBank/DDBJ databases">
        <title>Whole genome shotgun sequence of Catellatospora citrea NBRC 14495.</title>
        <authorList>
            <person name="Komaki H."/>
            <person name="Tamura T."/>
        </authorList>
    </citation>
    <scope>NUCLEOTIDE SEQUENCE [LARGE SCALE GENOMIC DNA]</scope>
    <source>
        <strain evidence="5 6">NBRC 14495</strain>
    </source>
</reference>